<keyword evidence="3 6" id="KW-1133">Transmembrane helix</keyword>
<dbReference type="PANTHER" id="PTHR11814">
    <property type="entry name" value="SULFATE TRANSPORTER"/>
    <property type="match status" value="1"/>
</dbReference>
<dbReference type="EMBL" id="AMGV01000016">
    <property type="protein sequence ID" value="KEF52665.1"/>
    <property type="molecule type" value="Genomic_DNA"/>
</dbReference>
<evidence type="ECO:0000256" key="3">
    <source>
        <dbReference type="ARBA" id="ARBA00022989"/>
    </source>
</evidence>
<feature type="region of interest" description="Disordered" evidence="5">
    <location>
        <begin position="39"/>
        <end position="68"/>
    </location>
</feature>
<feature type="transmembrane region" description="Helical" evidence="6">
    <location>
        <begin position="279"/>
        <end position="297"/>
    </location>
</feature>
<keyword evidence="9" id="KW-1185">Reference proteome</keyword>
<evidence type="ECO:0000256" key="2">
    <source>
        <dbReference type="ARBA" id="ARBA00022692"/>
    </source>
</evidence>
<feature type="transmembrane region" description="Helical" evidence="6">
    <location>
        <begin position="167"/>
        <end position="186"/>
    </location>
</feature>
<dbReference type="InterPro" id="IPR036513">
    <property type="entry name" value="STAS_dom_sf"/>
</dbReference>
<sequence>MGFLKGTSATVSRMLVTCTRTISAVPGKEPVIQPTTALVTGTANQPMTNDTASDEKSTSADTSSNTDQDSYIEHDITVSEWIHSLLPSKNGVLNYFRSLFPCIDWIPRYNWRWLLGDAIAGMTVGLVVVPQAMAYALLADLTPEFGLYTSFTGAAIYWLFGTSKDIVIGTTAVGSLLVGSVISKVQDAHPDTYSNPDVARTLSFVIGAIMLPVGFLRLGWIIDIIPYIPISAFVTSASITVMSTQFPVMMGITGINTREPPYRVIIETLKGLPRTQLDAAVGISSLILLTVIRDVCAKLEVRQPARKRFWAMVSSLRLTFAMLLYTLIAWLVHRTLPKDERKFRLVGHIDSGFQYVGVPRLDGELITSVLPHAPVIIIILIIEHIAIAKSFGKQFNYMVIPSQEIMAQSSANLLGPFVGGYACTGSFGASAVLSKAAVRTPLAGLFSALLLLLALYALTAVFYYIPHAALAGLIIHAVMNLLASLQTLRKYWRLSPLELLIWVVGVVAAVFSHLETSIYITIGLSIGLLLVRVARTRGSLLGEVTIWQPVAADATDTSDSQPGMPTHPKSLGKGHRETFISLDRNDASNPAVFVKSPYPGVFVYRFAEGFNFLNQAQQLGNLARYIRSHSRVGKTESQVKASDRLWSDASGSKSLESIQKDLPVLRAVVFDCSSINNIDVTSVEGLVDLRNSLERHARPSTVDWHFATLTNRWARRALVAAGFGLSTKASHGNVGKLAPVYCVASSLAGASSEDAMAEETRRRRILNLDDESRVEDKDLGIKQDSNSRRKSQRMEGHTGASGGSGGQCLSFQPVHGVNRPFFHIDLTQAVVAAVQEAKEADRHLCAVGNSTDDSEAVGGSSS</sequence>
<protein>
    <recommendedName>
        <fullName evidence="7">STAS domain-containing protein</fullName>
    </recommendedName>
</protein>
<dbReference type="GeneID" id="25285982"/>
<evidence type="ECO:0000259" key="7">
    <source>
        <dbReference type="PROSITE" id="PS50801"/>
    </source>
</evidence>
<feature type="transmembrane region" description="Helical" evidence="6">
    <location>
        <begin position="230"/>
        <end position="252"/>
    </location>
</feature>
<dbReference type="GO" id="GO:0008271">
    <property type="term" value="F:secondary active sulfate transmembrane transporter activity"/>
    <property type="evidence" value="ECO:0007669"/>
    <property type="project" value="InterPro"/>
</dbReference>
<feature type="region of interest" description="Disordered" evidence="5">
    <location>
        <begin position="776"/>
        <end position="807"/>
    </location>
</feature>
<dbReference type="GO" id="GO:0016020">
    <property type="term" value="C:membrane"/>
    <property type="evidence" value="ECO:0007669"/>
    <property type="project" value="UniProtKB-SubCell"/>
</dbReference>
<feature type="transmembrane region" description="Helical" evidence="6">
    <location>
        <begin position="369"/>
        <end position="388"/>
    </location>
</feature>
<dbReference type="AlphaFoldDB" id="A0A072PAQ8"/>
<gene>
    <name evidence="8" type="ORF">A1O9_11082</name>
</gene>
<evidence type="ECO:0000313" key="8">
    <source>
        <dbReference type="EMBL" id="KEF52665.1"/>
    </source>
</evidence>
<feature type="transmembrane region" description="Helical" evidence="6">
    <location>
        <begin position="118"/>
        <end position="139"/>
    </location>
</feature>
<feature type="domain" description="STAS" evidence="7">
    <location>
        <begin position="599"/>
        <end position="723"/>
    </location>
</feature>
<name>A0A072PAQ8_9EURO</name>
<organism evidence="8 9">
    <name type="scientific">Exophiala aquamarina CBS 119918</name>
    <dbReference type="NCBI Taxonomy" id="1182545"/>
    <lineage>
        <taxon>Eukaryota</taxon>
        <taxon>Fungi</taxon>
        <taxon>Dikarya</taxon>
        <taxon>Ascomycota</taxon>
        <taxon>Pezizomycotina</taxon>
        <taxon>Eurotiomycetes</taxon>
        <taxon>Chaetothyriomycetidae</taxon>
        <taxon>Chaetothyriales</taxon>
        <taxon>Herpotrichiellaceae</taxon>
        <taxon>Exophiala</taxon>
    </lineage>
</organism>
<dbReference type="NCBIfam" id="TIGR00815">
    <property type="entry name" value="sulP"/>
    <property type="match status" value="1"/>
</dbReference>
<feature type="transmembrane region" description="Helical" evidence="6">
    <location>
        <begin position="309"/>
        <end position="332"/>
    </location>
</feature>
<dbReference type="OrthoDB" id="288203at2759"/>
<dbReference type="PROSITE" id="PS50801">
    <property type="entry name" value="STAS"/>
    <property type="match status" value="1"/>
</dbReference>
<dbReference type="Gene3D" id="3.30.750.24">
    <property type="entry name" value="STAS domain"/>
    <property type="match status" value="1"/>
</dbReference>
<keyword evidence="4 6" id="KW-0472">Membrane</keyword>
<evidence type="ECO:0000256" key="6">
    <source>
        <dbReference type="SAM" id="Phobius"/>
    </source>
</evidence>
<evidence type="ECO:0000256" key="1">
    <source>
        <dbReference type="ARBA" id="ARBA00004141"/>
    </source>
</evidence>
<dbReference type="InterPro" id="IPR001902">
    <property type="entry name" value="SLC26A/SulP_fam"/>
</dbReference>
<evidence type="ECO:0000256" key="5">
    <source>
        <dbReference type="SAM" id="MobiDB-lite"/>
    </source>
</evidence>
<accession>A0A072PAQ8</accession>
<feature type="transmembrane region" description="Helical" evidence="6">
    <location>
        <begin position="198"/>
        <end position="218"/>
    </location>
</feature>
<evidence type="ECO:0000256" key="4">
    <source>
        <dbReference type="ARBA" id="ARBA00023136"/>
    </source>
</evidence>
<evidence type="ECO:0000313" key="9">
    <source>
        <dbReference type="Proteomes" id="UP000027920"/>
    </source>
</evidence>
<feature type="transmembrane region" description="Helical" evidence="6">
    <location>
        <begin position="464"/>
        <end position="482"/>
    </location>
</feature>
<dbReference type="HOGENOM" id="CLU_003182_8_1_1"/>
<feature type="compositionally biased region" description="Basic and acidic residues" evidence="5">
    <location>
        <begin position="776"/>
        <end position="796"/>
    </location>
</feature>
<feature type="compositionally biased region" description="Polar residues" evidence="5">
    <location>
        <begin position="39"/>
        <end position="51"/>
    </location>
</feature>
<dbReference type="InterPro" id="IPR018045">
    <property type="entry name" value="S04_transporter_CS"/>
</dbReference>
<feature type="compositionally biased region" description="Polar residues" evidence="5">
    <location>
        <begin position="59"/>
        <end position="68"/>
    </location>
</feature>
<comment type="subcellular location">
    <subcellularLocation>
        <location evidence="1">Membrane</location>
        <topology evidence="1">Multi-pass membrane protein</topology>
    </subcellularLocation>
</comment>
<comment type="caution">
    <text evidence="8">The sequence shown here is derived from an EMBL/GenBank/DDBJ whole genome shotgun (WGS) entry which is preliminary data.</text>
</comment>
<feature type="transmembrane region" description="Helical" evidence="6">
    <location>
        <begin position="442"/>
        <end position="458"/>
    </location>
</feature>
<feature type="transmembrane region" description="Helical" evidence="6">
    <location>
        <begin position="145"/>
        <end position="160"/>
    </location>
</feature>
<dbReference type="Pfam" id="PF00916">
    <property type="entry name" value="Sulfate_transp"/>
    <property type="match status" value="1"/>
</dbReference>
<proteinExistence type="predicted"/>
<dbReference type="InterPro" id="IPR002645">
    <property type="entry name" value="STAS_dom"/>
</dbReference>
<dbReference type="PROSITE" id="PS01130">
    <property type="entry name" value="SLC26A"/>
    <property type="match status" value="1"/>
</dbReference>
<reference evidence="8 9" key="1">
    <citation type="submission" date="2013-03" db="EMBL/GenBank/DDBJ databases">
        <title>The Genome Sequence of Exophiala aquamarina CBS 119918.</title>
        <authorList>
            <consortium name="The Broad Institute Genomics Platform"/>
            <person name="Cuomo C."/>
            <person name="de Hoog S."/>
            <person name="Gorbushina A."/>
            <person name="Walker B."/>
            <person name="Young S.K."/>
            <person name="Zeng Q."/>
            <person name="Gargeya S."/>
            <person name="Fitzgerald M."/>
            <person name="Haas B."/>
            <person name="Abouelleil A."/>
            <person name="Allen A.W."/>
            <person name="Alvarado L."/>
            <person name="Arachchi H.M."/>
            <person name="Berlin A.M."/>
            <person name="Chapman S.B."/>
            <person name="Gainer-Dewar J."/>
            <person name="Goldberg J."/>
            <person name="Griggs A."/>
            <person name="Gujja S."/>
            <person name="Hansen M."/>
            <person name="Howarth C."/>
            <person name="Imamovic A."/>
            <person name="Ireland A."/>
            <person name="Larimer J."/>
            <person name="McCowan C."/>
            <person name="Murphy C."/>
            <person name="Pearson M."/>
            <person name="Poon T.W."/>
            <person name="Priest M."/>
            <person name="Roberts A."/>
            <person name="Saif S."/>
            <person name="Shea T."/>
            <person name="Sisk P."/>
            <person name="Sykes S."/>
            <person name="Wortman J."/>
            <person name="Nusbaum C."/>
            <person name="Birren B."/>
        </authorList>
    </citation>
    <scope>NUCLEOTIDE SEQUENCE [LARGE SCALE GENOMIC DNA]</scope>
    <source>
        <strain evidence="8 9">CBS 119918</strain>
    </source>
</reference>
<dbReference type="VEuPathDB" id="FungiDB:A1O9_11082"/>
<dbReference type="InterPro" id="IPR011547">
    <property type="entry name" value="SLC26A/SulP_dom"/>
</dbReference>
<dbReference type="RefSeq" id="XP_013255255.1">
    <property type="nucleotide sequence ID" value="XM_013399801.1"/>
</dbReference>
<dbReference type="CDD" id="cd07042">
    <property type="entry name" value="STAS_SulP_like_sulfate_transporter"/>
    <property type="match status" value="1"/>
</dbReference>
<dbReference type="Proteomes" id="UP000027920">
    <property type="component" value="Unassembled WGS sequence"/>
</dbReference>
<feature type="transmembrane region" description="Helical" evidence="6">
    <location>
        <begin position="494"/>
        <end position="511"/>
    </location>
</feature>
<dbReference type="STRING" id="1182545.A0A072PAQ8"/>
<keyword evidence="2 6" id="KW-0812">Transmembrane</keyword>